<evidence type="ECO:0000313" key="6">
    <source>
        <dbReference type="Proteomes" id="UP001264519"/>
    </source>
</evidence>
<evidence type="ECO:0000256" key="3">
    <source>
        <dbReference type="SAM" id="SignalP"/>
    </source>
</evidence>
<proteinExistence type="inferred from homology"/>
<dbReference type="EMBL" id="JARWAK010000002">
    <property type="protein sequence ID" value="MDR5865892.1"/>
    <property type="molecule type" value="Genomic_DNA"/>
</dbReference>
<feature type="chain" id="PRO_5046195507" evidence="3">
    <location>
        <begin position="23"/>
        <end position="259"/>
    </location>
</feature>
<evidence type="ECO:0000313" key="5">
    <source>
        <dbReference type="EMBL" id="MDR5865892.1"/>
    </source>
</evidence>
<dbReference type="Gene3D" id="3.40.190.10">
    <property type="entry name" value="Periplasmic binding protein-like II"/>
    <property type="match status" value="2"/>
</dbReference>
<organism evidence="5 6">
    <name type="scientific">Halomonas koreensis</name>
    <dbReference type="NCBI Taxonomy" id="245385"/>
    <lineage>
        <taxon>Bacteria</taxon>
        <taxon>Pseudomonadati</taxon>
        <taxon>Pseudomonadota</taxon>
        <taxon>Gammaproteobacteria</taxon>
        <taxon>Oceanospirillales</taxon>
        <taxon>Halomonadaceae</taxon>
        <taxon>Halomonas</taxon>
    </lineage>
</organism>
<keyword evidence="2 3" id="KW-0732">Signal</keyword>
<dbReference type="PANTHER" id="PTHR35936">
    <property type="entry name" value="MEMBRANE-BOUND LYTIC MUREIN TRANSGLYCOSYLASE F"/>
    <property type="match status" value="1"/>
</dbReference>
<accession>A0ABU1FZ00</accession>
<keyword evidence="6" id="KW-1185">Reference proteome</keyword>
<evidence type="ECO:0000259" key="4">
    <source>
        <dbReference type="SMART" id="SM00062"/>
    </source>
</evidence>
<dbReference type="SUPFAM" id="SSF53850">
    <property type="entry name" value="Periplasmic binding protein-like II"/>
    <property type="match status" value="1"/>
</dbReference>
<dbReference type="Pfam" id="PF00497">
    <property type="entry name" value="SBP_bac_3"/>
    <property type="match status" value="1"/>
</dbReference>
<feature type="domain" description="Solute-binding protein family 3/N-terminal" evidence="4">
    <location>
        <begin position="24"/>
        <end position="252"/>
    </location>
</feature>
<dbReference type="PANTHER" id="PTHR35936:SF19">
    <property type="entry name" value="AMINO-ACID-BINDING PROTEIN YXEM-RELATED"/>
    <property type="match status" value="1"/>
</dbReference>
<evidence type="ECO:0000256" key="1">
    <source>
        <dbReference type="ARBA" id="ARBA00010333"/>
    </source>
</evidence>
<protein>
    <submittedName>
        <fullName evidence="5">Transporter substrate-binding domain-containing protein</fullName>
    </submittedName>
</protein>
<name>A0ABU1FZ00_9GAMM</name>
<gene>
    <name evidence="5" type="ORF">QC818_03665</name>
</gene>
<feature type="signal peptide" evidence="3">
    <location>
        <begin position="1"/>
        <end position="22"/>
    </location>
</feature>
<reference evidence="5 6" key="1">
    <citation type="submission" date="2023-04" db="EMBL/GenBank/DDBJ databases">
        <title>A long-awaited taxogenomic arrangement of the family Halomonadaceae.</title>
        <authorList>
            <person name="De La Haba R."/>
            <person name="Chuvochina M."/>
            <person name="Wittouck S."/>
            <person name="Arahal D.R."/>
            <person name="Sanchez-Porro C."/>
            <person name="Hugenholtz P."/>
            <person name="Ventosa A."/>
        </authorList>
    </citation>
    <scope>NUCLEOTIDE SEQUENCE [LARGE SCALE GENOMIC DNA]</scope>
    <source>
        <strain evidence="5 6">DSM 23530</strain>
    </source>
</reference>
<comment type="caution">
    <text evidence="5">The sequence shown here is derived from an EMBL/GenBank/DDBJ whole genome shotgun (WGS) entry which is preliminary data.</text>
</comment>
<dbReference type="InterPro" id="IPR001638">
    <property type="entry name" value="Solute-binding_3/MltF_N"/>
</dbReference>
<evidence type="ECO:0000256" key="2">
    <source>
        <dbReference type="ARBA" id="ARBA00022729"/>
    </source>
</evidence>
<dbReference type="RefSeq" id="WP_309651490.1">
    <property type="nucleotide sequence ID" value="NZ_JARWAK010000002.1"/>
</dbReference>
<sequence>MKMKPVLTATLTTLCLAPLAQAEQIRVGFATEPYPPFATPDASGELHGWEVDITRAICEAAELDCRIVTTSWDGLIPALTGDKIDFIAASLSITDKRRETIAFSDKYYQTPASLAAAQGAALEPTPEGLAGKTLGVQSASIHQAYAQAHFPAATLREYQTQDEANQDLFAGRLDATLADRLIVEQFLDSRQGQLCCEMQGNVAHDPGTLGEGIGFGIRQDDDALRERLNAAIAEVRADGTYDAITERYFDFDIYGDADS</sequence>
<dbReference type="SMART" id="SM00062">
    <property type="entry name" value="PBPb"/>
    <property type="match status" value="1"/>
</dbReference>
<dbReference type="Proteomes" id="UP001264519">
    <property type="component" value="Unassembled WGS sequence"/>
</dbReference>
<comment type="similarity">
    <text evidence="1">Belongs to the bacterial solute-binding protein 3 family.</text>
</comment>